<feature type="compositionally biased region" description="Low complexity" evidence="1">
    <location>
        <begin position="82"/>
        <end position="98"/>
    </location>
</feature>
<accession>A0A0A9W765</accession>
<dbReference type="AlphaFoldDB" id="A0A0A9W765"/>
<dbReference type="EMBL" id="GBHO01041256">
    <property type="protein sequence ID" value="JAG02348.1"/>
    <property type="molecule type" value="Transcribed_RNA"/>
</dbReference>
<dbReference type="EMBL" id="GBRD01015506">
    <property type="protein sequence ID" value="JAG50320.1"/>
    <property type="molecule type" value="Transcribed_RNA"/>
</dbReference>
<evidence type="ECO:0000313" key="3">
    <source>
        <dbReference type="EMBL" id="JAG50320.1"/>
    </source>
</evidence>
<proteinExistence type="predicted"/>
<evidence type="ECO:0000313" key="2">
    <source>
        <dbReference type="EMBL" id="JAG02348.1"/>
    </source>
</evidence>
<reference evidence="2" key="2">
    <citation type="submission" date="2014-07" db="EMBL/GenBank/DDBJ databases">
        <authorList>
            <person name="Hull J."/>
        </authorList>
    </citation>
    <scope>NUCLEOTIDE SEQUENCE</scope>
</reference>
<name>A0A0A9W765_LYGHE</name>
<feature type="compositionally biased region" description="Polar residues" evidence="1">
    <location>
        <begin position="50"/>
        <end position="60"/>
    </location>
</feature>
<gene>
    <name evidence="2" type="primary">Akna</name>
    <name evidence="2" type="ORF">CM83_6110</name>
</gene>
<reference evidence="3" key="3">
    <citation type="submission" date="2014-09" db="EMBL/GenBank/DDBJ databases">
        <authorList>
            <person name="Magalhaes I.L.F."/>
            <person name="Oliveira U."/>
            <person name="Santos F.R."/>
            <person name="Vidigal T.H.D.A."/>
            <person name="Brescovit A.D."/>
            <person name="Santos A.J."/>
        </authorList>
    </citation>
    <scope>NUCLEOTIDE SEQUENCE</scope>
</reference>
<feature type="compositionally biased region" description="Basic residues" evidence="1">
    <location>
        <begin position="70"/>
        <end position="79"/>
    </location>
</feature>
<organism evidence="2">
    <name type="scientific">Lygus hesperus</name>
    <name type="common">Western plant bug</name>
    <dbReference type="NCBI Taxonomy" id="30085"/>
    <lineage>
        <taxon>Eukaryota</taxon>
        <taxon>Metazoa</taxon>
        <taxon>Ecdysozoa</taxon>
        <taxon>Arthropoda</taxon>
        <taxon>Hexapoda</taxon>
        <taxon>Insecta</taxon>
        <taxon>Pterygota</taxon>
        <taxon>Neoptera</taxon>
        <taxon>Paraneoptera</taxon>
        <taxon>Hemiptera</taxon>
        <taxon>Heteroptera</taxon>
        <taxon>Panheteroptera</taxon>
        <taxon>Cimicomorpha</taxon>
        <taxon>Miridae</taxon>
        <taxon>Mirini</taxon>
        <taxon>Lygus</taxon>
    </lineage>
</organism>
<sequence length="152" mass="17027">MGKNWSSLSDVSPCRSPQSRHGDGGLYPTVKRNDNCSGDTTDKLLDDQTRLNSKLKNNVETPKMEYRSPRSTKHRRRDRGRPPSVGTSPSSVGKESSLTLLKKELGNFFEKMKVETDLLMEGAELHHEALLHYSDRNSISSWEMSSSDSTGL</sequence>
<reference evidence="2" key="1">
    <citation type="journal article" date="2014" name="PLoS ONE">
        <title>Transcriptome-Based Identification of ABC Transporters in the Western Tarnished Plant Bug Lygus hesperus.</title>
        <authorList>
            <person name="Hull J.J."/>
            <person name="Chaney K."/>
            <person name="Geib S.M."/>
            <person name="Fabrick J.A."/>
            <person name="Brent C.S."/>
            <person name="Walsh D."/>
            <person name="Lavine L.C."/>
        </authorList>
    </citation>
    <scope>NUCLEOTIDE SEQUENCE</scope>
</reference>
<evidence type="ECO:0000256" key="1">
    <source>
        <dbReference type="SAM" id="MobiDB-lite"/>
    </source>
</evidence>
<feature type="compositionally biased region" description="Basic and acidic residues" evidence="1">
    <location>
        <begin position="40"/>
        <end position="49"/>
    </location>
</feature>
<feature type="region of interest" description="Disordered" evidence="1">
    <location>
        <begin position="1"/>
        <end position="98"/>
    </location>
</feature>
<protein>
    <submittedName>
        <fullName evidence="2">AT-hook-containing transcription factor</fullName>
    </submittedName>
</protein>
<feature type="compositionally biased region" description="Polar residues" evidence="1">
    <location>
        <begin position="1"/>
        <end position="19"/>
    </location>
</feature>